<feature type="transmembrane region" description="Helical" evidence="1">
    <location>
        <begin position="104"/>
        <end position="129"/>
    </location>
</feature>
<dbReference type="EMBL" id="GL870957">
    <property type="protein sequence ID" value="EGC39484.1"/>
    <property type="molecule type" value="Genomic_DNA"/>
</dbReference>
<keyword evidence="1" id="KW-1133">Transmembrane helix</keyword>
<dbReference type="FunCoup" id="F0Z9E7">
    <property type="interactions" value="937"/>
</dbReference>
<evidence type="ECO:0000313" key="3">
    <source>
        <dbReference type="Proteomes" id="UP000001064"/>
    </source>
</evidence>
<accession>F0Z9E7</accession>
<reference evidence="3" key="1">
    <citation type="journal article" date="2011" name="Genome Biol.">
        <title>Comparative genomics of the social amoebae Dictyostelium discoideum and Dictyostelium purpureum.</title>
        <authorList>
            <consortium name="US DOE Joint Genome Institute (JGI-PGF)"/>
            <person name="Sucgang R."/>
            <person name="Kuo A."/>
            <person name="Tian X."/>
            <person name="Salerno W."/>
            <person name="Parikh A."/>
            <person name="Feasley C.L."/>
            <person name="Dalin E."/>
            <person name="Tu H."/>
            <person name="Huang E."/>
            <person name="Barry K."/>
            <person name="Lindquist E."/>
            <person name="Shapiro H."/>
            <person name="Bruce D."/>
            <person name="Schmutz J."/>
            <person name="Salamov A."/>
            <person name="Fey P."/>
            <person name="Gaudet P."/>
            <person name="Anjard C."/>
            <person name="Babu M.M."/>
            <person name="Basu S."/>
            <person name="Bushmanova Y."/>
            <person name="van der Wel H."/>
            <person name="Katoh-Kurasawa M."/>
            <person name="Dinh C."/>
            <person name="Coutinho P.M."/>
            <person name="Saito T."/>
            <person name="Elias M."/>
            <person name="Schaap P."/>
            <person name="Kay R.R."/>
            <person name="Henrissat B."/>
            <person name="Eichinger L."/>
            <person name="Rivero F."/>
            <person name="Putnam N.H."/>
            <person name="West C.M."/>
            <person name="Loomis W.F."/>
            <person name="Chisholm R.L."/>
            <person name="Shaulsky G."/>
            <person name="Strassmann J.E."/>
            <person name="Queller D.C."/>
            <person name="Kuspa A."/>
            <person name="Grigoriev I.V."/>
        </authorList>
    </citation>
    <scope>NUCLEOTIDE SEQUENCE [LARGE SCALE GENOMIC DNA]</scope>
    <source>
        <strain evidence="3">QSDP1</strain>
    </source>
</reference>
<proteinExistence type="predicted"/>
<name>F0Z9E7_DICPU</name>
<keyword evidence="3" id="KW-1185">Reference proteome</keyword>
<keyword evidence="1" id="KW-0472">Membrane</keyword>
<keyword evidence="1" id="KW-0812">Transmembrane</keyword>
<dbReference type="RefSeq" id="XP_003284042.1">
    <property type="nucleotide sequence ID" value="XM_003283994.1"/>
</dbReference>
<sequence>MDLEKIGEKKKFYLYYDEQIIDGKSVFLEFREEFPNELGHIFTQNEFLEMIKKLNYIMSEKHNKGFFIFVKSLSAISIVSFLLFVIYVINRRVNPNSIFSQTKVFAIVGIITLITSIITLLTFLFFVVWKHISKKNYIKQLNEKYNEKSVYIRCLGGLNSKHAPQTMEIEYYSNVNATPEQNYQSQFQYQPQYQQQTQQYENLEKTPLLK</sequence>
<dbReference type="KEGG" id="dpp:DICPUDRAFT_75021"/>
<dbReference type="GeneID" id="10509925"/>
<dbReference type="AlphaFoldDB" id="F0Z9E7"/>
<evidence type="ECO:0008006" key="4">
    <source>
        <dbReference type="Google" id="ProtNLM"/>
    </source>
</evidence>
<dbReference type="InParanoid" id="F0Z9E7"/>
<evidence type="ECO:0000256" key="1">
    <source>
        <dbReference type="SAM" id="Phobius"/>
    </source>
</evidence>
<protein>
    <recommendedName>
        <fullName evidence="4">Transmembrane protein</fullName>
    </recommendedName>
</protein>
<organism evidence="2 3">
    <name type="scientific">Dictyostelium purpureum</name>
    <name type="common">Slime mold</name>
    <dbReference type="NCBI Taxonomy" id="5786"/>
    <lineage>
        <taxon>Eukaryota</taxon>
        <taxon>Amoebozoa</taxon>
        <taxon>Evosea</taxon>
        <taxon>Eumycetozoa</taxon>
        <taxon>Dictyostelia</taxon>
        <taxon>Dictyosteliales</taxon>
        <taxon>Dictyosteliaceae</taxon>
        <taxon>Dictyostelium</taxon>
    </lineage>
</organism>
<dbReference type="VEuPathDB" id="AmoebaDB:DICPUDRAFT_75021"/>
<evidence type="ECO:0000313" key="2">
    <source>
        <dbReference type="EMBL" id="EGC39484.1"/>
    </source>
</evidence>
<feature type="transmembrane region" description="Helical" evidence="1">
    <location>
        <begin position="66"/>
        <end position="89"/>
    </location>
</feature>
<gene>
    <name evidence="2" type="ORF">DICPUDRAFT_75021</name>
</gene>
<dbReference type="Proteomes" id="UP000001064">
    <property type="component" value="Unassembled WGS sequence"/>
</dbReference>